<organism evidence="6 7">
    <name type="scientific">Psychromonas ingrahamii (strain DSM 17664 / CCUG 51855 / 37)</name>
    <dbReference type="NCBI Taxonomy" id="357804"/>
    <lineage>
        <taxon>Bacteria</taxon>
        <taxon>Pseudomonadati</taxon>
        <taxon>Pseudomonadota</taxon>
        <taxon>Gammaproteobacteria</taxon>
        <taxon>Alteromonadales</taxon>
        <taxon>Psychromonadaceae</taxon>
        <taxon>Psychromonas</taxon>
    </lineage>
</organism>
<proteinExistence type="predicted"/>
<name>A1T0Q5_PSYIN</name>
<protein>
    <submittedName>
        <fullName evidence="6">Transcriptional regulator, ArsR family</fullName>
    </submittedName>
</protein>
<dbReference type="Gene3D" id="1.10.10.10">
    <property type="entry name" value="Winged helix-like DNA-binding domain superfamily/Winged helix DNA-binding domain"/>
    <property type="match status" value="1"/>
</dbReference>
<evidence type="ECO:0000256" key="3">
    <source>
        <dbReference type="ARBA" id="ARBA00023125"/>
    </source>
</evidence>
<keyword evidence="2" id="KW-0805">Transcription regulation</keyword>
<dbReference type="OrthoDB" id="9793058at2"/>
<dbReference type="EMBL" id="CP000510">
    <property type="protein sequence ID" value="ABM05320.1"/>
    <property type="molecule type" value="Genomic_DNA"/>
</dbReference>
<dbReference type="PANTHER" id="PTHR33154">
    <property type="entry name" value="TRANSCRIPTIONAL REGULATOR, ARSR FAMILY"/>
    <property type="match status" value="1"/>
</dbReference>
<dbReference type="PROSITE" id="PS50987">
    <property type="entry name" value="HTH_ARSR_2"/>
    <property type="match status" value="1"/>
</dbReference>
<dbReference type="InterPro" id="IPR036388">
    <property type="entry name" value="WH-like_DNA-bd_sf"/>
</dbReference>
<reference evidence="6 7" key="1">
    <citation type="submission" date="2007-01" db="EMBL/GenBank/DDBJ databases">
        <title>Complete sequence of Psychromonas ingrahamii 37.</title>
        <authorList>
            <consortium name="US DOE Joint Genome Institute"/>
            <person name="Copeland A."/>
            <person name="Lucas S."/>
            <person name="Lapidus A."/>
            <person name="Barry K."/>
            <person name="Detter J.C."/>
            <person name="Glavina del Rio T."/>
            <person name="Hammon N."/>
            <person name="Israni S."/>
            <person name="Dalin E."/>
            <person name="Tice H."/>
            <person name="Pitluck S."/>
            <person name="Thompson L.S."/>
            <person name="Brettin T."/>
            <person name="Bruce D."/>
            <person name="Han C."/>
            <person name="Tapia R."/>
            <person name="Schmutz J."/>
            <person name="Larimer F."/>
            <person name="Land M."/>
            <person name="Hauser L."/>
            <person name="Kyrpides N."/>
            <person name="Ivanova N."/>
            <person name="Staley J."/>
            <person name="Richardson P."/>
        </authorList>
    </citation>
    <scope>NUCLEOTIDE SEQUENCE [LARGE SCALE GENOMIC DNA]</scope>
    <source>
        <strain evidence="6 7">37</strain>
    </source>
</reference>
<dbReference type="NCBIfam" id="NF033788">
    <property type="entry name" value="HTH_metalloreg"/>
    <property type="match status" value="1"/>
</dbReference>
<dbReference type="STRING" id="357804.Ping_3637"/>
<dbReference type="InterPro" id="IPR011991">
    <property type="entry name" value="ArsR-like_HTH"/>
</dbReference>
<dbReference type="InterPro" id="IPR036390">
    <property type="entry name" value="WH_DNA-bd_sf"/>
</dbReference>
<evidence type="ECO:0000259" key="5">
    <source>
        <dbReference type="PROSITE" id="PS50987"/>
    </source>
</evidence>
<gene>
    <name evidence="6" type="ordered locus">Ping_3637</name>
</gene>
<evidence type="ECO:0000256" key="1">
    <source>
        <dbReference type="ARBA" id="ARBA00022849"/>
    </source>
</evidence>
<keyword evidence="4" id="KW-0804">Transcription</keyword>
<evidence type="ECO:0000256" key="2">
    <source>
        <dbReference type="ARBA" id="ARBA00023015"/>
    </source>
</evidence>
<dbReference type="SMART" id="SM00418">
    <property type="entry name" value="HTH_ARSR"/>
    <property type="match status" value="1"/>
</dbReference>
<dbReference type="CDD" id="cd00090">
    <property type="entry name" value="HTH_ARSR"/>
    <property type="match status" value="1"/>
</dbReference>
<dbReference type="Pfam" id="PF01022">
    <property type="entry name" value="HTH_5"/>
    <property type="match status" value="1"/>
</dbReference>
<dbReference type="GO" id="GO:0003700">
    <property type="term" value="F:DNA-binding transcription factor activity"/>
    <property type="evidence" value="ECO:0007669"/>
    <property type="project" value="InterPro"/>
</dbReference>
<dbReference type="RefSeq" id="WP_011771868.1">
    <property type="nucleotide sequence ID" value="NC_008709.1"/>
</dbReference>
<keyword evidence="3" id="KW-0238">DNA-binding</keyword>
<keyword evidence="7" id="KW-1185">Reference proteome</keyword>
<feature type="domain" description="HTH arsR-type" evidence="5">
    <location>
        <begin position="1"/>
        <end position="89"/>
    </location>
</feature>
<dbReference type="GO" id="GO:0003677">
    <property type="term" value="F:DNA binding"/>
    <property type="evidence" value="ECO:0007669"/>
    <property type="project" value="UniProtKB-KW"/>
</dbReference>
<dbReference type="SUPFAM" id="SSF46785">
    <property type="entry name" value="Winged helix' DNA-binding domain"/>
    <property type="match status" value="1"/>
</dbReference>
<dbReference type="GO" id="GO:0046685">
    <property type="term" value="P:response to arsenic-containing substance"/>
    <property type="evidence" value="ECO:0007669"/>
    <property type="project" value="UniProtKB-KW"/>
</dbReference>
<dbReference type="FunFam" id="1.10.10.10:FF:000279">
    <property type="entry name" value="Transcriptional regulator, ArsR family"/>
    <property type="match status" value="1"/>
</dbReference>
<dbReference type="HOGENOM" id="CLU_097806_3_1_6"/>
<sequence>MSSTQFFKCLADDTRLKILILIQHENELCVGELMVALDDSQTKVSRHLAQLRQCGLLLVRKQRQWAYYRLNPNLAFWMKEIIKLTTEHHPVFLNNAVGKLKKMPEGPDGNKNCCS</sequence>
<keyword evidence="1" id="KW-0059">Arsenical resistance</keyword>
<dbReference type="eggNOG" id="COG0640">
    <property type="taxonomic scope" value="Bacteria"/>
</dbReference>
<dbReference type="PRINTS" id="PR00778">
    <property type="entry name" value="HTHARSR"/>
</dbReference>
<dbReference type="PANTHER" id="PTHR33154:SF18">
    <property type="entry name" value="ARSENICAL RESISTANCE OPERON REPRESSOR"/>
    <property type="match status" value="1"/>
</dbReference>
<evidence type="ECO:0000256" key="4">
    <source>
        <dbReference type="ARBA" id="ARBA00023163"/>
    </source>
</evidence>
<evidence type="ECO:0000313" key="7">
    <source>
        <dbReference type="Proteomes" id="UP000000639"/>
    </source>
</evidence>
<dbReference type="Proteomes" id="UP000000639">
    <property type="component" value="Chromosome"/>
</dbReference>
<dbReference type="NCBIfam" id="NF007528">
    <property type="entry name" value="PRK10141.1"/>
    <property type="match status" value="1"/>
</dbReference>
<dbReference type="InterPro" id="IPR051081">
    <property type="entry name" value="HTH_MetalResp_TranReg"/>
</dbReference>
<dbReference type="AlphaFoldDB" id="A1T0Q5"/>
<accession>A1T0Q5</accession>
<evidence type="ECO:0000313" key="6">
    <source>
        <dbReference type="EMBL" id="ABM05320.1"/>
    </source>
</evidence>
<dbReference type="InterPro" id="IPR001845">
    <property type="entry name" value="HTH_ArsR_DNA-bd_dom"/>
</dbReference>
<dbReference type="KEGG" id="pin:Ping_3637"/>